<dbReference type="AlphaFoldDB" id="A0A0B6A7U0"/>
<dbReference type="Gene3D" id="1.10.246.130">
    <property type="match status" value="1"/>
</dbReference>
<reference evidence="5 6" key="1">
    <citation type="journal article" date="2015" name="Genome Announc.">
        <title>Complete genome sequences for 35 biothreat assay-relevant bacillus species.</title>
        <authorList>
            <person name="Johnson S.L."/>
            <person name="Daligault H.E."/>
            <person name="Davenport K.W."/>
            <person name="Jaissle J."/>
            <person name="Frey K.G."/>
            <person name="Ladner J.T."/>
            <person name="Broomall S.M."/>
            <person name="Bishop-Lilly K.A."/>
            <person name="Bruce D.C."/>
            <person name="Gibbons H.S."/>
            <person name="Coyne S.R."/>
            <person name="Lo C.C."/>
            <person name="Meincke L."/>
            <person name="Munk A.C."/>
            <person name="Koroleva G.I."/>
            <person name="Rosenzweig C.N."/>
            <person name="Palacios G.F."/>
            <person name="Redden C.L."/>
            <person name="Minogue T.D."/>
            <person name="Chain P.S."/>
        </authorList>
    </citation>
    <scope>NUCLEOTIDE SEQUENCE [LARGE SCALE GENOMIC DNA]</scope>
    <source>
        <strain evidence="6">ATCC 14581 / DSM 32 / JCM 2506 / NBRC 15308 / NCIMB 9376 / NCTC 10342 / NRRL B-14308 / VKM B-512</strain>
    </source>
</reference>
<evidence type="ECO:0000256" key="4">
    <source>
        <dbReference type="ARBA" id="ARBA00023145"/>
    </source>
</evidence>
<evidence type="ECO:0000256" key="1">
    <source>
        <dbReference type="ARBA" id="ARBA00009381"/>
    </source>
</evidence>
<organism evidence="5 6">
    <name type="scientific">Priestia megaterium (strain ATCC 14581 / DSM 32 / CCUG 1817 / JCM 2506 / NBRC 15308 / NCIMB 9376 / NCTC 10342 / NRRL B-14308 / VKM B-512 / Ford 19)</name>
    <name type="common">Bacillus megaterium</name>
    <dbReference type="NCBI Taxonomy" id="1348623"/>
    <lineage>
        <taxon>Bacteria</taxon>
        <taxon>Bacillati</taxon>
        <taxon>Bacillota</taxon>
        <taxon>Bacilli</taxon>
        <taxon>Bacillales</taxon>
        <taxon>Bacillaceae</taxon>
        <taxon>Priestia</taxon>
    </lineage>
</organism>
<sequence length="520" mass="58247">MINKRNTIIVSIVIFSLIVGVCVYQFMFPKQEYAVSTSDPRATKVGMEILKQGGTAVDAAIAISYTLGVVEPYGSGLGGGGGMLIDPADASPTFIDYREIAPKNDKEDEIGVPGFVAGMDYIQHHYGSMSMSKLIDPAINYAENGYKVDKDLHDRLVSYKGNVNEDEIPSFYPDKDAINTGEIVKQHELANTLQKIKEEGPNAFYRGKIADDITEETKVSHKDLRKYAPVERKPLSTNYKGHQIISAPPPFAGATLIQMLKMTDQEDIWKLKESHPSLYYHFLGQISKVAYQDRLKKIADPAFIKETPNDWIDDHYVHLLRNKLNNTETDHTKVSDVEEHESTTHFVVMDGEGTVVSTTNTLSNFFGSGEYVDGFFLNNTLNTFGEGINKRQPGKRPRTFTAPTIIREGDEWVMSIGTPGGNRIPQVLTQVIGDYFEDKDSIKNAVENKRVIFDSHKFYSEAKLKQSTKDGLKTYGYDLKNNDNAMFYGGVQALVKDLKKNKIQGDADPRRHGLWEKSTD</sequence>
<evidence type="ECO:0000313" key="6">
    <source>
        <dbReference type="Proteomes" id="UP000031829"/>
    </source>
</evidence>
<dbReference type="Proteomes" id="UP000031829">
    <property type="component" value="Chromosome"/>
</dbReference>
<dbReference type="InterPro" id="IPR029055">
    <property type="entry name" value="Ntn_hydrolases_N"/>
</dbReference>
<proteinExistence type="inferred from homology"/>
<dbReference type="InterPro" id="IPR043138">
    <property type="entry name" value="GGT_lsub"/>
</dbReference>
<dbReference type="MEROPS" id="T03.023"/>
<keyword evidence="2" id="KW-0808">Transferase</keyword>
<dbReference type="GeneID" id="93641353"/>
<evidence type="ECO:0000256" key="3">
    <source>
        <dbReference type="ARBA" id="ARBA00022801"/>
    </source>
</evidence>
<dbReference type="PANTHER" id="PTHR43199">
    <property type="entry name" value="GLUTATHIONE HYDROLASE"/>
    <property type="match status" value="1"/>
</dbReference>
<dbReference type="GO" id="GO:0016740">
    <property type="term" value="F:transferase activity"/>
    <property type="evidence" value="ECO:0007669"/>
    <property type="project" value="UniProtKB-KW"/>
</dbReference>
<dbReference type="Gene3D" id="3.60.20.40">
    <property type="match status" value="1"/>
</dbReference>
<dbReference type="Pfam" id="PF01019">
    <property type="entry name" value="G_glu_transpept"/>
    <property type="match status" value="1"/>
</dbReference>
<dbReference type="EMBL" id="CP009920">
    <property type="protein sequence ID" value="AJI20965.1"/>
    <property type="molecule type" value="Genomic_DNA"/>
</dbReference>
<comment type="similarity">
    <text evidence="1">Belongs to the gamma-glutamyltransferase family.</text>
</comment>
<evidence type="ECO:0000256" key="2">
    <source>
        <dbReference type="ARBA" id="ARBA00022679"/>
    </source>
</evidence>
<dbReference type="SUPFAM" id="SSF56235">
    <property type="entry name" value="N-terminal nucleophile aminohydrolases (Ntn hydrolases)"/>
    <property type="match status" value="1"/>
</dbReference>
<accession>A0A0B6A7U0</accession>
<evidence type="ECO:0000313" key="5">
    <source>
        <dbReference type="EMBL" id="AJI20965.1"/>
    </source>
</evidence>
<dbReference type="HOGENOM" id="CLU_014813_0_3_9"/>
<dbReference type="InterPro" id="IPR043137">
    <property type="entry name" value="GGT_ssub_C"/>
</dbReference>
<dbReference type="RefSeq" id="WP_034653979.1">
    <property type="nucleotide sequence ID" value="NZ_BCVB01000007.1"/>
</dbReference>
<keyword evidence="4" id="KW-0865">Zymogen</keyword>
<gene>
    <name evidence="5" type="primary">capD</name>
    <name evidence="5" type="ORF">BG04_3292</name>
</gene>
<dbReference type="PANTHER" id="PTHR43199:SF1">
    <property type="entry name" value="GLUTATHIONE HYDROLASE PROENZYME"/>
    <property type="match status" value="1"/>
</dbReference>
<name>A0A0B6A7U0_PRIM2</name>
<dbReference type="GO" id="GO:0016787">
    <property type="term" value="F:hydrolase activity"/>
    <property type="evidence" value="ECO:0007669"/>
    <property type="project" value="UniProtKB-KW"/>
</dbReference>
<keyword evidence="3" id="KW-0378">Hydrolase</keyword>
<protein>
    <submittedName>
        <fullName evidence="5">Capsule biosynthesis protein CapD</fullName>
    </submittedName>
</protein>
<dbReference type="KEGG" id="bmeg:BG04_3292"/>
<dbReference type="InterPro" id="IPR051792">
    <property type="entry name" value="GGT_bact"/>
</dbReference>
<dbReference type="PRINTS" id="PR01210">
    <property type="entry name" value="GGTRANSPTASE"/>
</dbReference>